<reference evidence="10 11" key="1">
    <citation type="submission" date="2020-08" db="EMBL/GenBank/DDBJ databases">
        <title>Complete genome sequence of Raphidiopsis curvispora isolated from drinking water reservoir in South Korea.</title>
        <authorList>
            <person name="Jeong J."/>
        </authorList>
    </citation>
    <scope>NUCLEOTIDE SEQUENCE [LARGE SCALE GENOMIC DNA]</scope>
    <source>
        <strain evidence="10 11">GIHE-G1</strain>
    </source>
</reference>
<evidence type="ECO:0000256" key="1">
    <source>
        <dbReference type="ARBA" id="ARBA00006173"/>
    </source>
</evidence>
<dbReference type="PANTHER" id="PTHR15162">
    <property type="entry name" value="ASPARTOACYLASE"/>
    <property type="match status" value="1"/>
</dbReference>
<comment type="similarity">
    <text evidence="1 5">Belongs to the AspA/AstE family. Aspartoacylase subfamily.</text>
</comment>
<dbReference type="Gene3D" id="3.40.630.10">
    <property type="entry name" value="Zn peptidases"/>
    <property type="match status" value="1"/>
</dbReference>
<evidence type="ECO:0000256" key="2">
    <source>
        <dbReference type="ARBA" id="ARBA00022723"/>
    </source>
</evidence>
<dbReference type="InterPro" id="IPR050178">
    <property type="entry name" value="AspA/AstE_fam"/>
</dbReference>
<dbReference type="HAMAP" id="MF_00704">
    <property type="entry name" value="Aspartoacylase"/>
    <property type="match status" value="1"/>
</dbReference>
<accession>A0A7H0F0R4</accession>
<feature type="binding site" evidence="5 7">
    <location>
        <position position="24"/>
    </location>
    <ligand>
        <name>Zn(2+)</name>
        <dbReference type="ChEBI" id="CHEBI:29105"/>
    </ligand>
</feature>
<evidence type="ECO:0000256" key="6">
    <source>
        <dbReference type="PIRSR" id="PIRSR018001-1"/>
    </source>
</evidence>
<dbReference type="EMBL" id="CP060822">
    <property type="protein sequence ID" value="QNP29630.1"/>
    <property type="molecule type" value="Genomic_DNA"/>
</dbReference>
<dbReference type="GO" id="GO:0019807">
    <property type="term" value="F:aspartoacylase activity"/>
    <property type="evidence" value="ECO:0007669"/>
    <property type="project" value="UniProtKB-UniRule"/>
</dbReference>
<name>A0A7H0F0R4_9CYAN</name>
<comment type="cofactor">
    <cofactor evidence="5 7">
        <name>Zn(2+)</name>
        <dbReference type="ChEBI" id="CHEBI:29105"/>
    </cofactor>
    <text evidence="5 7">Binds 1 zinc ion per subunit.</text>
</comment>
<sequence length="303" mass="34427">MLAYKVVNGEISRVIIAGGIHGNELIGVYLVKTFEKYGNLIERETFETICLLGNTPAINAGRRYVDKDLNRCFTKDILFNANTSIYEESRAKEIWQLLQPHHPQKLDAIIDIHTTTANMGLCMIINSMHPILLTLIAHLTSISPLIKVCFHPETPSGGFLRSLSELGFTLEVGPVPQGVLNAQLFQQTAKIVYAILDFFENYNQGKICINQKSNEKKLKVYEFIGTIDYPRNELGQLQGMIHPQLEYKDYQPLNFGEPIFLTFDNQEVFYQGESTVYPVFINEAAYYEKGIAMHLTQKKLVDI</sequence>
<evidence type="ECO:0000256" key="7">
    <source>
        <dbReference type="PIRSR" id="PIRSR018001-3"/>
    </source>
</evidence>
<keyword evidence="2 5" id="KW-0479">Metal-binding</keyword>
<feature type="binding site" evidence="5">
    <location>
        <position position="286"/>
    </location>
    <ligand>
        <name>substrate</name>
    </ligand>
</feature>
<dbReference type="Pfam" id="PF24827">
    <property type="entry name" value="AstE_AspA_cat"/>
    <property type="match status" value="1"/>
</dbReference>
<feature type="binding site" evidence="5 7">
    <location>
        <position position="21"/>
    </location>
    <ligand>
        <name>Zn(2+)</name>
        <dbReference type="ChEBI" id="CHEBI:29105"/>
    </ligand>
</feature>
<evidence type="ECO:0000256" key="4">
    <source>
        <dbReference type="ARBA" id="ARBA00022833"/>
    </source>
</evidence>
<dbReference type="InterPro" id="IPR055438">
    <property type="entry name" value="AstE_AspA_cat"/>
</dbReference>
<evidence type="ECO:0000313" key="10">
    <source>
        <dbReference type="EMBL" id="QNP29630.1"/>
    </source>
</evidence>
<feature type="domain" description="AstE/AspA barrel-sandwich hybrid" evidence="8">
    <location>
        <begin position="217"/>
        <end position="298"/>
    </location>
</feature>
<dbReference type="GO" id="GO:0016788">
    <property type="term" value="F:hydrolase activity, acting on ester bonds"/>
    <property type="evidence" value="ECO:0007669"/>
    <property type="project" value="InterPro"/>
</dbReference>
<dbReference type="SUPFAM" id="SSF53187">
    <property type="entry name" value="Zn-dependent exopeptidases"/>
    <property type="match status" value="1"/>
</dbReference>
<dbReference type="RefSeq" id="WP_187706191.1">
    <property type="nucleotide sequence ID" value="NZ_CP060822.1"/>
</dbReference>
<dbReference type="GO" id="GO:0005829">
    <property type="term" value="C:cytosol"/>
    <property type="evidence" value="ECO:0007669"/>
    <property type="project" value="TreeGrafter"/>
</dbReference>
<keyword evidence="11" id="KW-1185">Reference proteome</keyword>
<keyword evidence="4 5" id="KW-0862">Zinc</keyword>
<feature type="binding site" evidence="5">
    <location>
        <begin position="70"/>
        <end position="71"/>
    </location>
    <ligand>
        <name>substrate</name>
    </ligand>
</feature>
<proteinExistence type="inferred from homology"/>
<comment type="catalytic activity">
    <reaction evidence="5">
        <text>an N-acyl-L-aspartate + H2O = a carboxylate + L-aspartate</text>
        <dbReference type="Rhea" id="RHEA:10872"/>
        <dbReference type="ChEBI" id="CHEBI:15377"/>
        <dbReference type="ChEBI" id="CHEBI:29067"/>
        <dbReference type="ChEBI" id="CHEBI:29991"/>
        <dbReference type="ChEBI" id="CHEBI:58497"/>
        <dbReference type="EC" id="3.5.1.15"/>
    </reaction>
</comment>
<dbReference type="NCBIfam" id="NF002601">
    <property type="entry name" value="PRK02259.1"/>
    <property type="match status" value="1"/>
</dbReference>
<feature type="binding site" evidence="5">
    <location>
        <position position="63"/>
    </location>
    <ligand>
        <name>substrate</name>
    </ligand>
</feature>
<dbReference type="Proteomes" id="UP000516013">
    <property type="component" value="Chromosome"/>
</dbReference>
<protein>
    <recommendedName>
        <fullName evidence="5">Probable aspartoacylase</fullName>
        <ecNumber evidence="5">3.5.1.15</ecNumber>
    </recommendedName>
</protein>
<evidence type="ECO:0000313" key="11">
    <source>
        <dbReference type="Proteomes" id="UP000516013"/>
    </source>
</evidence>
<feature type="active site" description="Proton donor/acceptor" evidence="6">
    <location>
        <position position="171"/>
    </location>
</feature>
<dbReference type="Pfam" id="PF04952">
    <property type="entry name" value="AstE_AspA_hybrid"/>
    <property type="match status" value="1"/>
</dbReference>
<dbReference type="EC" id="3.5.1.15" evidence="5"/>
<evidence type="ECO:0000259" key="9">
    <source>
        <dbReference type="Pfam" id="PF24827"/>
    </source>
</evidence>
<keyword evidence="3 5" id="KW-0378">Hydrolase</keyword>
<organism evidence="10 11">
    <name type="scientific">Cylindrospermopsis curvispora GIHE-G1</name>
    <dbReference type="NCBI Taxonomy" id="2666332"/>
    <lineage>
        <taxon>Bacteria</taxon>
        <taxon>Bacillati</taxon>
        <taxon>Cyanobacteriota</taxon>
        <taxon>Cyanophyceae</taxon>
        <taxon>Nostocales</taxon>
        <taxon>Aphanizomenonaceae</taxon>
        <taxon>Cylindrospermopsis</taxon>
    </lineage>
</organism>
<gene>
    <name evidence="10" type="ORF">IAR63_00310</name>
</gene>
<evidence type="ECO:0000256" key="5">
    <source>
        <dbReference type="HAMAP-Rule" id="MF_00704"/>
    </source>
</evidence>
<dbReference type="AlphaFoldDB" id="A0A7H0F0R4"/>
<dbReference type="CDD" id="cd06909">
    <property type="entry name" value="M14_ASPA"/>
    <property type="match status" value="1"/>
</dbReference>
<dbReference type="KEGG" id="ccur:IAR63_00310"/>
<dbReference type="Gene3D" id="2.20.25.160">
    <property type="match status" value="1"/>
</dbReference>
<feature type="domain" description="Succinylglutamate desuccinylase/Aspartoacylase catalytic" evidence="9">
    <location>
        <begin position="12"/>
        <end position="198"/>
    </location>
</feature>
<dbReference type="PIRSF" id="PIRSF018001">
    <property type="entry name" value="Aspartoacylase"/>
    <property type="match status" value="1"/>
</dbReference>
<dbReference type="InterPro" id="IPR007036">
    <property type="entry name" value="Aste_AspA_hybrid_dom"/>
</dbReference>
<dbReference type="PANTHER" id="PTHR15162:SF7">
    <property type="entry name" value="SUCCINYLGLUTAMATE DESUCCINYLASE"/>
    <property type="match status" value="1"/>
</dbReference>
<evidence type="ECO:0000259" key="8">
    <source>
        <dbReference type="Pfam" id="PF04952"/>
    </source>
</evidence>
<feature type="binding site" evidence="5">
    <location>
        <position position="171"/>
    </location>
    <ligand>
        <name>substrate</name>
    </ligand>
</feature>
<dbReference type="InterPro" id="IPR016708">
    <property type="entry name" value="Aspartoacylase"/>
</dbReference>
<evidence type="ECO:0000256" key="3">
    <source>
        <dbReference type="ARBA" id="ARBA00022801"/>
    </source>
</evidence>
<feature type="binding site" evidence="5 7">
    <location>
        <position position="113"/>
    </location>
    <ligand>
        <name>Zn(2+)</name>
        <dbReference type="ChEBI" id="CHEBI:29105"/>
    </ligand>
</feature>
<dbReference type="GO" id="GO:0008270">
    <property type="term" value="F:zinc ion binding"/>
    <property type="evidence" value="ECO:0007669"/>
    <property type="project" value="UniProtKB-UniRule"/>
</dbReference>